<evidence type="ECO:0000313" key="4">
    <source>
        <dbReference type="Proteomes" id="UP000019050"/>
    </source>
</evidence>
<dbReference type="Proteomes" id="UP000019050">
    <property type="component" value="Unassembled WGS sequence"/>
</dbReference>
<evidence type="ECO:0000313" key="3">
    <source>
        <dbReference type="EMBL" id="ESK65717.1"/>
    </source>
</evidence>
<feature type="compositionally biased region" description="Low complexity" evidence="1">
    <location>
        <begin position="341"/>
        <end position="384"/>
    </location>
</feature>
<dbReference type="EMBL" id="ACIN03000005">
    <property type="protein sequence ID" value="ESK65717.1"/>
    <property type="molecule type" value="Genomic_DNA"/>
</dbReference>
<feature type="signal peptide" evidence="2">
    <location>
        <begin position="1"/>
        <end position="25"/>
    </location>
</feature>
<dbReference type="RefSeq" id="WP_023391433.1">
    <property type="nucleotide sequence ID" value="NZ_KI535340.1"/>
</dbReference>
<feature type="compositionally biased region" description="Polar residues" evidence="1">
    <location>
        <begin position="330"/>
        <end position="340"/>
    </location>
</feature>
<keyword evidence="4" id="KW-1185">Reference proteome</keyword>
<dbReference type="InterPro" id="IPR025584">
    <property type="entry name" value="Cthe_2159"/>
</dbReference>
<dbReference type="GeneID" id="84816866"/>
<reference evidence="3" key="1">
    <citation type="submission" date="2013-06" db="EMBL/GenBank/DDBJ databases">
        <authorList>
            <person name="Weinstock G."/>
            <person name="Sodergren E."/>
            <person name="Clifton S."/>
            <person name="Fulton L."/>
            <person name="Fulton B."/>
            <person name="Courtney L."/>
            <person name="Fronick C."/>
            <person name="Harrison M."/>
            <person name="Strong C."/>
            <person name="Farmer C."/>
            <person name="Delahaunty K."/>
            <person name="Markovic C."/>
            <person name="Hall O."/>
            <person name="Minx P."/>
            <person name="Tomlinson C."/>
            <person name="Mitreva M."/>
            <person name="Nelson J."/>
            <person name="Hou S."/>
            <person name="Wollam A."/>
            <person name="Pepin K.H."/>
            <person name="Johnson M."/>
            <person name="Bhonagiri V."/>
            <person name="Nash W.E."/>
            <person name="Warren W."/>
            <person name="Chinwalla A."/>
            <person name="Mardis E.R."/>
            <person name="Wilson R.K."/>
        </authorList>
    </citation>
    <scope>NUCLEOTIDE SEQUENCE [LARGE SCALE GENOMIC DNA]</scope>
    <source>
        <strain evidence="3">ATCC 49176</strain>
    </source>
</reference>
<gene>
    <name evidence="3" type="ORF">GCWU000182_000782</name>
</gene>
<organism evidence="3 4">
    <name type="scientific">Abiotrophia defectiva ATCC 49176</name>
    <dbReference type="NCBI Taxonomy" id="592010"/>
    <lineage>
        <taxon>Bacteria</taxon>
        <taxon>Bacillati</taxon>
        <taxon>Bacillota</taxon>
        <taxon>Bacilli</taxon>
        <taxon>Lactobacillales</taxon>
        <taxon>Aerococcaceae</taxon>
        <taxon>Abiotrophia</taxon>
    </lineage>
</organism>
<protein>
    <recommendedName>
        <fullName evidence="5">Carbohydrate-binding domain-containing protein</fullName>
    </recommendedName>
</protein>
<feature type="compositionally biased region" description="Low complexity" evidence="1">
    <location>
        <begin position="295"/>
        <end position="329"/>
    </location>
</feature>
<comment type="caution">
    <text evidence="3">The sequence shown here is derived from an EMBL/GenBank/DDBJ whole genome shotgun (WGS) entry which is preliminary data.</text>
</comment>
<feature type="chain" id="PRO_5004808372" description="Carbohydrate-binding domain-containing protein" evidence="2">
    <location>
        <begin position="26"/>
        <end position="575"/>
    </location>
</feature>
<proteinExistence type="predicted"/>
<dbReference type="HOGENOM" id="CLU_021406_1_0_9"/>
<feature type="region of interest" description="Disordered" evidence="1">
    <location>
        <begin position="285"/>
        <end position="423"/>
    </location>
</feature>
<evidence type="ECO:0000256" key="2">
    <source>
        <dbReference type="SAM" id="SignalP"/>
    </source>
</evidence>
<dbReference type="eggNOG" id="ENOG502Z8AD">
    <property type="taxonomic scope" value="Bacteria"/>
</dbReference>
<dbReference type="OrthoDB" id="9812829at2"/>
<feature type="compositionally biased region" description="Gly residues" evidence="1">
    <location>
        <begin position="406"/>
        <end position="415"/>
    </location>
</feature>
<accession>W1Q3H2</accession>
<sequence>MRKSFTIATLISLTASMSLAYPALAQSGAQESQSVTSFQAQTSYDESQATQVTLADQTATVTGQGASFSAQTLTISQAGTYVLTGSGKNLKLVVEAADTDQVHLVFQNLTLEGEGTLLQINKAHEVVISLAEGSQNALTESQASDDEKVKATIHSQVPLTLNGTGSLTLTALTKNALEVEDDLKVLGGTYTVKAANHGFKAEGALDIEAATLTIEAGKDGLHAEHDETTERANVTLNPTQLSIAATEDGVDAGNELTIKGGTITVSQSEEGLEARVIRQLGGDVTIKSSDDGVNASAGSSSKTTDTSATSKTTEASATSNSADTSPSASQATSNSADTSPSASQATSNSADTSSSASQATSDSATASAPDSQATADPAATSQPDQANKDKNQTPPAPPASQAPPQGGQGPGGMPPGGQEESDPSLQIILAGGTLTIDAEGDGIDSNGTVSISGGSLVVNGSVHDGNGPLDATGDITITGGTVWALGTSDMLQGFAQGSTQASITANIAGTAGQTLIILDANGKEVARQTVNKDFQAVIMSSVDLVDGQTYTIQVEGTTQTATAALVTPVTGGFHP</sequence>
<keyword evidence="2" id="KW-0732">Signal</keyword>
<evidence type="ECO:0000256" key="1">
    <source>
        <dbReference type="SAM" id="MobiDB-lite"/>
    </source>
</evidence>
<name>W1Q3H2_ABIDE</name>
<dbReference type="STRING" id="592010.GCWU000182_000782"/>
<dbReference type="Pfam" id="PF14262">
    <property type="entry name" value="Cthe_2159"/>
    <property type="match status" value="1"/>
</dbReference>
<evidence type="ECO:0008006" key="5">
    <source>
        <dbReference type="Google" id="ProtNLM"/>
    </source>
</evidence>
<dbReference type="AlphaFoldDB" id="W1Q3H2"/>